<evidence type="ECO:0000313" key="1">
    <source>
        <dbReference type="EMBL" id="GEQ98368.1"/>
    </source>
</evidence>
<sequence>MPEGAGFDQLDMVFQGLASLSPRKLMALLSNCRKVKVIRLFFVFADRHGHAWLKHLDKSKLDFGKGDRQLVKGGKIHPTYRITVPTEFVTMGQGSDDA</sequence>
<evidence type="ECO:0008006" key="3">
    <source>
        <dbReference type="Google" id="ProtNLM"/>
    </source>
</evidence>
<name>A0A5A7MTP4_9PROT</name>
<comment type="caution">
    <text evidence="1">The sequence shown here is derived from an EMBL/GenBank/DDBJ whole genome shotgun (WGS) entry which is preliminary data.</text>
</comment>
<accession>A0A5A7MTP4</accession>
<reference evidence="1 2" key="1">
    <citation type="submission" date="2019-09" db="EMBL/GenBank/DDBJ databases">
        <title>NBRP : Genome information of microbial organism related human and environment.</title>
        <authorList>
            <person name="Hattori M."/>
            <person name="Oshima K."/>
            <person name="Inaba H."/>
            <person name="Suda W."/>
            <person name="Sakamoto M."/>
            <person name="Iino T."/>
            <person name="Kitahara M."/>
            <person name="Oshida Y."/>
            <person name="Iida T."/>
            <person name="Kudo T."/>
            <person name="Itoh T."/>
            <person name="Ohkuma M."/>
        </authorList>
    </citation>
    <scope>NUCLEOTIDE SEQUENCE [LARGE SCALE GENOMIC DNA]</scope>
    <source>
        <strain evidence="1 2">Hi-2</strain>
    </source>
</reference>
<organism evidence="1 2">
    <name type="scientific">Iodidimonas gelatinilytica</name>
    <dbReference type="NCBI Taxonomy" id="1236966"/>
    <lineage>
        <taxon>Bacteria</taxon>
        <taxon>Pseudomonadati</taxon>
        <taxon>Pseudomonadota</taxon>
        <taxon>Alphaproteobacteria</taxon>
        <taxon>Iodidimonadales</taxon>
        <taxon>Iodidimonadaceae</taxon>
        <taxon>Iodidimonas</taxon>
    </lineage>
</organism>
<proteinExistence type="predicted"/>
<dbReference type="Pfam" id="PF11459">
    <property type="entry name" value="AbiEi_3"/>
    <property type="match status" value="1"/>
</dbReference>
<dbReference type="Proteomes" id="UP000322084">
    <property type="component" value="Unassembled WGS sequence"/>
</dbReference>
<dbReference type="InterPro" id="IPR021561">
    <property type="entry name" value="AbiEi_3"/>
</dbReference>
<evidence type="ECO:0000313" key="2">
    <source>
        <dbReference type="Proteomes" id="UP000322084"/>
    </source>
</evidence>
<dbReference type="AlphaFoldDB" id="A0A5A7MTP4"/>
<protein>
    <recommendedName>
        <fullName evidence="3">Transcriptional regulator AbiEi antitoxin N-terminal domain-containing protein</fullName>
    </recommendedName>
</protein>
<gene>
    <name evidence="1" type="ORF">JCM17844_20050</name>
</gene>
<dbReference type="EMBL" id="BKCL01000006">
    <property type="protein sequence ID" value="GEQ98368.1"/>
    <property type="molecule type" value="Genomic_DNA"/>
</dbReference>